<dbReference type="Pfam" id="PF18986">
    <property type="entry name" value="DUF5719"/>
    <property type="match status" value="1"/>
</dbReference>
<accession>A0A839N023</accession>
<evidence type="ECO:0000256" key="1">
    <source>
        <dbReference type="SAM" id="SignalP"/>
    </source>
</evidence>
<dbReference type="EMBL" id="JACHVQ010000001">
    <property type="protein sequence ID" value="MBB2890717.1"/>
    <property type="molecule type" value="Genomic_DNA"/>
</dbReference>
<protein>
    <submittedName>
        <fullName evidence="2">Uncharacterized protein</fullName>
    </submittedName>
</protein>
<evidence type="ECO:0000313" key="2">
    <source>
        <dbReference type="EMBL" id="MBB2890717.1"/>
    </source>
</evidence>
<proteinExistence type="predicted"/>
<comment type="caution">
    <text evidence="2">The sequence shown here is derived from an EMBL/GenBank/DDBJ whole genome shotgun (WGS) entry which is preliminary data.</text>
</comment>
<dbReference type="InterPro" id="IPR043777">
    <property type="entry name" value="DUF5719"/>
</dbReference>
<feature type="signal peptide" evidence="1">
    <location>
        <begin position="1"/>
        <end position="26"/>
    </location>
</feature>
<name>A0A839N023_9MICO</name>
<dbReference type="RefSeq" id="WP_183319011.1">
    <property type="nucleotide sequence ID" value="NZ_JACHVQ010000001.1"/>
</dbReference>
<dbReference type="AlphaFoldDB" id="A0A839N023"/>
<organism evidence="2 3">
    <name type="scientific">Flexivirga oryzae</name>
    <dbReference type="NCBI Taxonomy" id="1794944"/>
    <lineage>
        <taxon>Bacteria</taxon>
        <taxon>Bacillati</taxon>
        <taxon>Actinomycetota</taxon>
        <taxon>Actinomycetes</taxon>
        <taxon>Micrococcales</taxon>
        <taxon>Dermacoccaceae</taxon>
        <taxon>Flexivirga</taxon>
    </lineage>
</organism>
<evidence type="ECO:0000313" key="3">
    <source>
        <dbReference type="Proteomes" id="UP000559182"/>
    </source>
</evidence>
<dbReference type="Proteomes" id="UP000559182">
    <property type="component" value="Unassembled WGS sequence"/>
</dbReference>
<keyword evidence="1" id="KW-0732">Signal</keyword>
<keyword evidence="3" id="KW-1185">Reference proteome</keyword>
<feature type="chain" id="PRO_5032333339" evidence="1">
    <location>
        <begin position="27"/>
        <end position="471"/>
    </location>
</feature>
<sequence>MKRWGIVRAGVAVVAGAGLVWGATEATGTADTTRHSDVRTASVDTTSDRVTELSLTCTGADLDGTVATASVPQSWAPTVPAGGTVRVAGSASGDLTLQHGAATDAKLPSSVAGRVIATGGLATGLVAGQLQVDTRTASRGLTVSNCATPARSGWFFGGGTEKGRVARLTLVNPAATPTTVDAAVIGSGGVDKTASVDGTVLAPGERKVLTLGDFGPDLAAAVVHVTASGAGVAASLTDVWMTGETPVGESTSSDAVSPAQDVVIPGVKATDAAPSVRLAVPGSDQAIVRVRAISTSGAVVADQVTTVSGGASTVVGLHGLAAGSYAVRVTADVPVVAAVMSRTGTSGTTDLSWATAAPDLTEPAGVALPAGVPAGSAQLMLAATRKGTAQVVTVAASGDSTTKTVAVPADHPVAVPVGDARAVWVRPIGKVSVHAAVTVTGHDSSGAFLATVPVQPVTLHQATSRLVPARG</sequence>
<reference evidence="2 3" key="1">
    <citation type="submission" date="2020-08" db="EMBL/GenBank/DDBJ databases">
        <title>Sequencing the genomes of 1000 actinobacteria strains.</title>
        <authorList>
            <person name="Klenk H.-P."/>
        </authorList>
    </citation>
    <scope>NUCLEOTIDE SEQUENCE [LARGE SCALE GENOMIC DNA]</scope>
    <source>
        <strain evidence="2 3">DSM 105369</strain>
    </source>
</reference>
<gene>
    <name evidence="2" type="ORF">FHU39_000701</name>
</gene>